<evidence type="ECO:0000259" key="10">
    <source>
        <dbReference type="Pfam" id="PF04083"/>
    </source>
</evidence>
<evidence type="ECO:0000256" key="1">
    <source>
        <dbReference type="ARBA" id="ARBA00010701"/>
    </source>
</evidence>
<keyword evidence="12" id="KW-1185">Reference proteome</keyword>
<dbReference type="EMBL" id="OV121132">
    <property type="protein sequence ID" value="CAH0547939.1"/>
    <property type="molecule type" value="Genomic_DNA"/>
</dbReference>
<dbReference type="InterPro" id="IPR006693">
    <property type="entry name" value="AB_hydrolase_lipase"/>
</dbReference>
<dbReference type="GO" id="GO:0016788">
    <property type="term" value="F:hydrolase activity, acting on ester bonds"/>
    <property type="evidence" value="ECO:0007669"/>
    <property type="project" value="InterPro"/>
</dbReference>
<dbReference type="GO" id="GO:0016042">
    <property type="term" value="P:lipid catabolic process"/>
    <property type="evidence" value="ECO:0007669"/>
    <property type="project" value="UniProtKB-KW"/>
</dbReference>
<evidence type="ECO:0000313" key="12">
    <source>
        <dbReference type="Proteomes" id="UP001154078"/>
    </source>
</evidence>
<evidence type="ECO:0000256" key="5">
    <source>
        <dbReference type="ARBA" id="ARBA00023098"/>
    </source>
</evidence>
<sequence length="402" mass="45996">MLSKDVFFAVNVLVLVCLVKADSDADITTYPKMEEYVASFGYPIESYDIETKDGYFLKIHRIPYGRHSQNTTNRPPVILMHGLFGCSENYIMNGPKGSLSFEAADAGYDVWLPNVRGSMHSLGHRTLDSKKRDSLYWDFSWHEMGIYDLPATIDLILNNTDHDKIAYVGHSQGGAVFLVMATDLPEYKEKISVFIALSPALLFNHCKHPLLLELMDIDGPPMWEGFQLVKERKNILYVDYDEIRLIIATIAKQFPSILPSIVTYIFGESEQIDLKQLIQFSGIFPAGGSVKQLEHFIQVREAKSFVHFDYGPEENLKRYNSTKPPKYDLKSMDLPTYIYAGQNDIFVAVQDLHEIADILPNVKEFYVIPVKKFTHLDFIAARNLKNLVNDRVIRTLDHYIHT</sequence>
<evidence type="ECO:0000256" key="2">
    <source>
        <dbReference type="ARBA" id="ARBA00022729"/>
    </source>
</evidence>
<evidence type="ECO:0000256" key="8">
    <source>
        <dbReference type="PIRSR" id="PIRSR000862-1"/>
    </source>
</evidence>
<feature type="signal peptide" evidence="9">
    <location>
        <begin position="1"/>
        <end position="21"/>
    </location>
</feature>
<keyword evidence="6" id="KW-0325">Glycoprotein</keyword>
<evidence type="ECO:0000256" key="6">
    <source>
        <dbReference type="ARBA" id="ARBA00023180"/>
    </source>
</evidence>
<feature type="chain" id="PRO_5040130933" description="Lipase" evidence="9">
    <location>
        <begin position="22"/>
        <end position="402"/>
    </location>
</feature>
<dbReference type="InterPro" id="IPR029058">
    <property type="entry name" value="AB_hydrolase_fold"/>
</dbReference>
<reference evidence="11" key="1">
    <citation type="submission" date="2021-12" db="EMBL/GenBank/DDBJ databases">
        <authorList>
            <person name="King R."/>
        </authorList>
    </citation>
    <scope>NUCLEOTIDE SEQUENCE</scope>
</reference>
<dbReference type="SUPFAM" id="SSF53474">
    <property type="entry name" value="alpha/beta-Hydrolases"/>
    <property type="match status" value="1"/>
</dbReference>
<evidence type="ECO:0000256" key="9">
    <source>
        <dbReference type="SAM" id="SignalP"/>
    </source>
</evidence>
<organism evidence="11 12">
    <name type="scientific">Brassicogethes aeneus</name>
    <name type="common">Rape pollen beetle</name>
    <name type="synonym">Meligethes aeneus</name>
    <dbReference type="NCBI Taxonomy" id="1431903"/>
    <lineage>
        <taxon>Eukaryota</taxon>
        <taxon>Metazoa</taxon>
        <taxon>Ecdysozoa</taxon>
        <taxon>Arthropoda</taxon>
        <taxon>Hexapoda</taxon>
        <taxon>Insecta</taxon>
        <taxon>Pterygota</taxon>
        <taxon>Neoptera</taxon>
        <taxon>Endopterygota</taxon>
        <taxon>Coleoptera</taxon>
        <taxon>Polyphaga</taxon>
        <taxon>Cucujiformia</taxon>
        <taxon>Nitidulidae</taxon>
        <taxon>Meligethinae</taxon>
        <taxon>Brassicogethes</taxon>
    </lineage>
</organism>
<dbReference type="PANTHER" id="PTHR11005">
    <property type="entry name" value="LYSOSOMAL ACID LIPASE-RELATED"/>
    <property type="match status" value="1"/>
</dbReference>
<accession>A0A9P0ASV6</accession>
<evidence type="ECO:0000256" key="3">
    <source>
        <dbReference type="ARBA" id="ARBA00022801"/>
    </source>
</evidence>
<feature type="active site" description="Charge relay system" evidence="8">
    <location>
        <position position="375"/>
    </location>
</feature>
<dbReference type="Proteomes" id="UP001154078">
    <property type="component" value="Chromosome 1"/>
</dbReference>
<dbReference type="InterPro" id="IPR025483">
    <property type="entry name" value="Lipase_euk"/>
</dbReference>
<proteinExistence type="inferred from homology"/>
<dbReference type="FunFam" id="3.40.50.1820:FF:000057">
    <property type="entry name" value="Lipase"/>
    <property type="match status" value="1"/>
</dbReference>
<dbReference type="PIRSF" id="PIRSF000862">
    <property type="entry name" value="Steryl_ester_lip"/>
    <property type="match status" value="1"/>
</dbReference>
<gene>
    <name evidence="11" type="ORF">MELIAE_LOCUS1824</name>
</gene>
<evidence type="ECO:0000256" key="7">
    <source>
        <dbReference type="PIRNR" id="PIRNR000862"/>
    </source>
</evidence>
<keyword evidence="4 7" id="KW-0442">Lipid degradation</keyword>
<evidence type="ECO:0000313" key="11">
    <source>
        <dbReference type="EMBL" id="CAH0547939.1"/>
    </source>
</evidence>
<evidence type="ECO:0000256" key="4">
    <source>
        <dbReference type="ARBA" id="ARBA00022963"/>
    </source>
</evidence>
<dbReference type="AlphaFoldDB" id="A0A9P0ASV6"/>
<dbReference type="Pfam" id="PF04083">
    <property type="entry name" value="Abhydro_lipase"/>
    <property type="match status" value="1"/>
</dbReference>
<dbReference type="Gene3D" id="3.40.50.1820">
    <property type="entry name" value="alpha/beta hydrolase"/>
    <property type="match status" value="1"/>
</dbReference>
<comment type="similarity">
    <text evidence="1 7">Belongs to the AB hydrolase superfamily. Lipase family.</text>
</comment>
<dbReference type="OrthoDB" id="9974421at2759"/>
<keyword evidence="5" id="KW-0443">Lipid metabolism</keyword>
<keyword evidence="3 7" id="KW-0378">Hydrolase</keyword>
<name>A0A9P0ASV6_BRAAE</name>
<protein>
    <recommendedName>
        <fullName evidence="7">Lipase</fullName>
    </recommendedName>
</protein>
<feature type="active site" description="Charge relay system" evidence="8">
    <location>
        <position position="344"/>
    </location>
</feature>
<keyword evidence="2 9" id="KW-0732">Signal</keyword>
<feature type="domain" description="Partial AB-hydrolase lipase" evidence="10">
    <location>
        <begin position="34"/>
        <end position="94"/>
    </location>
</feature>
<feature type="active site" description="Nucleophile" evidence="8">
    <location>
        <position position="171"/>
    </location>
</feature>